<proteinExistence type="predicted"/>
<gene>
    <name evidence="1" type="ORF">HPELS_04725</name>
</gene>
<dbReference type="EMBL" id="CP002953">
    <property type="protein sequence ID" value="AFF20481.1"/>
    <property type="molecule type" value="Genomic_DNA"/>
</dbReference>
<dbReference type="AlphaFoldDB" id="A0ABC7ZG33"/>
<evidence type="ECO:0000313" key="1">
    <source>
        <dbReference type="EMBL" id="AFF20481.1"/>
    </source>
</evidence>
<reference evidence="1 2" key="1">
    <citation type="submission" date="2011-07" db="EMBL/GenBank/DDBJ databases">
        <authorList>
            <person name="Bertoli M.T."/>
            <person name="Kersulyte D."/>
            <person name="Pascasio M.A."/>
            <person name="Berg D.E."/>
        </authorList>
    </citation>
    <scope>NUCLEOTIDE SEQUENCE [LARGE SCALE GENOMIC DNA]</scope>
    <source>
        <strain evidence="1 2">ELS37</strain>
    </source>
</reference>
<organism evidence="1 2">
    <name type="scientific">Helicobacter pylori ELS37</name>
    <dbReference type="NCBI Taxonomy" id="1055527"/>
    <lineage>
        <taxon>Bacteria</taxon>
        <taxon>Pseudomonadati</taxon>
        <taxon>Campylobacterota</taxon>
        <taxon>Epsilonproteobacteria</taxon>
        <taxon>Campylobacterales</taxon>
        <taxon>Helicobacteraceae</taxon>
        <taxon>Helicobacter</taxon>
    </lineage>
</organism>
<dbReference type="KEGG" id="hpe:HPELS_04725"/>
<protein>
    <submittedName>
        <fullName evidence="1">Uncharacterized protein</fullName>
    </submittedName>
</protein>
<evidence type="ECO:0000313" key="2">
    <source>
        <dbReference type="Proteomes" id="UP000007885"/>
    </source>
</evidence>
<accession>A0ABC7ZG33</accession>
<sequence>MITLLAKHQHDMRVSTIATKIFDFTRSTLSF</sequence>
<name>A0ABC7ZG33_HELPX</name>
<dbReference type="Proteomes" id="UP000007885">
    <property type="component" value="Chromosome"/>
</dbReference>